<dbReference type="Pfam" id="PF00460">
    <property type="entry name" value="Flg_bb_rod"/>
    <property type="match status" value="1"/>
</dbReference>
<dbReference type="AlphaFoldDB" id="A0A2U8VPJ2"/>
<dbReference type="InterPro" id="IPR037925">
    <property type="entry name" value="FlgE/F/G-like"/>
</dbReference>
<dbReference type="SUPFAM" id="SSF117143">
    <property type="entry name" value="Flagellar hook protein flgE"/>
    <property type="match status" value="1"/>
</dbReference>
<feature type="domain" description="Flagellar hook protein FlgE/F/G-like D1" evidence="7">
    <location>
        <begin position="84"/>
        <end position="138"/>
    </location>
</feature>
<name>A0A2U8VPJ2_9HYPH</name>
<dbReference type="InterPro" id="IPR020013">
    <property type="entry name" value="Flagellar_FlgE/F/G"/>
</dbReference>
<dbReference type="Proteomes" id="UP000246058">
    <property type="component" value="Chromosome"/>
</dbReference>
<evidence type="ECO:0000256" key="3">
    <source>
        <dbReference type="ARBA" id="ARBA00023143"/>
    </source>
</evidence>
<organism evidence="8 9">
    <name type="scientific">Methylobacterium radiodurans</name>
    <dbReference type="NCBI Taxonomy" id="2202828"/>
    <lineage>
        <taxon>Bacteria</taxon>
        <taxon>Pseudomonadati</taxon>
        <taxon>Pseudomonadota</taxon>
        <taxon>Alphaproteobacteria</taxon>
        <taxon>Hyphomicrobiales</taxon>
        <taxon>Methylobacteriaceae</taxon>
        <taxon>Methylobacterium</taxon>
    </lineage>
</organism>
<evidence type="ECO:0000256" key="1">
    <source>
        <dbReference type="ARBA" id="ARBA00004117"/>
    </source>
</evidence>
<dbReference type="InterPro" id="IPR053967">
    <property type="entry name" value="LlgE_F_G-like_D1"/>
</dbReference>
<feature type="domain" description="Flagellar basal body rod protein N-terminal" evidence="5">
    <location>
        <begin position="7"/>
        <end position="37"/>
    </location>
</feature>
<dbReference type="PANTHER" id="PTHR30435:SF1">
    <property type="entry name" value="FLAGELLAR HOOK PROTEIN FLGE"/>
    <property type="match status" value="1"/>
</dbReference>
<keyword evidence="8" id="KW-0282">Flagellum</keyword>
<reference evidence="8 9" key="1">
    <citation type="submission" date="2018-05" db="EMBL/GenBank/DDBJ databases">
        <title>Complete Genome Sequence of Methylobacterium sp. 17Sr1-43.</title>
        <authorList>
            <person name="Srinivasan S."/>
        </authorList>
    </citation>
    <scope>NUCLEOTIDE SEQUENCE [LARGE SCALE GENOMIC DNA]</scope>
    <source>
        <strain evidence="8 9">17Sr1-43</strain>
    </source>
</reference>
<dbReference type="KEGG" id="meti:DK427_07090"/>
<dbReference type="GO" id="GO:0071978">
    <property type="term" value="P:bacterial-type flagellum-dependent swarming motility"/>
    <property type="evidence" value="ECO:0007669"/>
    <property type="project" value="TreeGrafter"/>
</dbReference>
<evidence type="ECO:0000313" key="9">
    <source>
        <dbReference type="Proteomes" id="UP000246058"/>
    </source>
</evidence>
<keyword evidence="8" id="KW-0969">Cilium</keyword>
<evidence type="ECO:0000256" key="4">
    <source>
        <dbReference type="RuleBase" id="RU362116"/>
    </source>
</evidence>
<accession>A0A2U8VPJ2</accession>
<keyword evidence="9" id="KW-1185">Reference proteome</keyword>
<comment type="similarity">
    <text evidence="2 4">Belongs to the flagella basal body rod proteins family.</text>
</comment>
<dbReference type="NCBIfam" id="TIGR03506">
    <property type="entry name" value="FlgEFG_subfam"/>
    <property type="match status" value="2"/>
</dbReference>
<evidence type="ECO:0000259" key="5">
    <source>
        <dbReference type="Pfam" id="PF00460"/>
    </source>
</evidence>
<dbReference type="GO" id="GO:0009425">
    <property type="term" value="C:bacterial-type flagellum basal body"/>
    <property type="evidence" value="ECO:0007669"/>
    <property type="project" value="UniProtKB-SubCell"/>
</dbReference>
<comment type="subcellular location">
    <subcellularLocation>
        <location evidence="1 4">Bacterial flagellum basal body</location>
    </subcellularLocation>
</comment>
<dbReference type="OrthoDB" id="8372879at2"/>
<evidence type="ECO:0000259" key="7">
    <source>
        <dbReference type="Pfam" id="PF22692"/>
    </source>
</evidence>
<dbReference type="InterPro" id="IPR001444">
    <property type="entry name" value="Flag_bb_rod_N"/>
</dbReference>
<keyword evidence="3 4" id="KW-0975">Bacterial flagellum</keyword>
<gene>
    <name evidence="8" type="ORF">DK427_07090</name>
</gene>
<keyword evidence="8" id="KW-0966">Cell projection</keyword>
<dbReference type="EMBL" id="CP029551">
    <property type="protein sequence ID" value="AWN35527.1"/>
    <property type="molecule type" value="Genomic_DNA"/>
</dbReference>
<dbReference type="GO" id="GO:0009424">
    <property type="term" value="C:bacterial-type flagellum hook"/>
    <property type="evidence" value="ECO:0007669"/>
    <property type="project" value="TreeGrafter"/>
</dbReference>
<feature type="domain" description="Flagellar basal-body/hook protein C-terminal" evidence="6">
    <location>
        <begin position="441"/>
        <end position="485"/>
    </location>
</feature>
<evidence type="ECO:0000313" key="8">
    <source>
        <dbReference type="EMBL" id="AWN35527.1"/>
    </source>
</evidence>
<dbReference type="Pfam" id="PF22692">
    <property type="entry name" value="LlgE_F_G_D1"/>
    <property type="match status" value="1"/>
</dbReference>
<sequence length="487" mass="50423">MDIFSALQTSVSGLKSQSYAIGNISGNIANSQTTGYKRIDTSFVDLIADQTPGRESAGSVFAQARLTNAMQGNVIATQTPTNMAIQGDGFFVVQKRTGDANGQTAFTGTDIFTRRGDFSIDKEGYLVNGGGAYLLGQNIDPATGQSSTQQPIKLAQTTLAAKKTNTINYGANLPLAPVTATSAITKNYLYQANGATDAAKATALATQVVIPTNAGEGKTSATPLSIANSTADPKAVSNFIDGSVSGPKITVYSGTGAPLSLNTRWAKVQDAQEAGPSNTPPKKDAVWNLFYAADTTKAESDTTWINAGTAVTFDGSGKLIQPADGILPINNMKINGGDVGSVNIKFNASTLTQFASSTGDVRTDALSQDGYGVSTINDVSITSEGKIVGTFSNGSVVTLASVAIARFTNPDGLSPDSQGNYKATDDSGPPLAGLVGSSIQGGSVEQSNTDIADEFSKMIVTQQAYSANTRVMSTAQQMMSDLINIVR</sequence>
<dbReference type="InterPro" id="IPR010930">
    <property type="entry name" value="Flg_bb/hook_C_dom"/>
</dbReference>
<evidence type="ECO:0000259" key="6">
    <source>
        <dbReference type="Pfam" id="PF06429"/>
    </source>
</evidence>
<comment type="function">
    <text evidence="4">A flexible structure which links the flagellar filament to the drive apparatus in the basal body.</text>
</comment>
<proteinExistence type="inferred from homology"/>
<dbReference type="PANTHER" id="PTHR30435">
    <property type="entry name" value="FLAGELLAR PROTEIN"/>
    <property type="match status" value="1"/>
</dbReference>
<protein>
    <recommendedName>
        <fullName evidence="4">Flagellar hook protein FlgE</fullName>
    </recommendedName>
</protein>
<dbReference type="GO" id="GO:0005829">
    <property type="term" value="C:cytosol"/>
    <property type="evidence" value="ECO:0007669"/>
    <property type="project" value="TreeGrafter"/>
</dbReference>
<evidence type="ECO:0000256" key="2">
    <source>
        <dbReference type="ARBA" id="ARBA00009677"/>
    </source>
</evidence>
<dbReference type="Pfam" id="PF06429">
    <property type="entry name" value="Flg_bbr_C"/>
    <property type="match status" value="1"/>
</dbReference>